<dbReference type="Proteomes" id="UP001369958">
    <property type="component" value="Chromosome"/>
</dbReference>
<protein>
    <submittedName>
        <fullName evidence="1">DUF2336 domain-containing protein</fullName>
    </submittedName>
</protein>
<proteinExistence type="predicted"/>
<dbReference type="Pfam" id="PF10098">
    <property type="entry name" value="DUF2336"/>
    <property type="match status" value="1"/>
</dbReference>
<evidence type="ECO:0000313" key="1">
    <source>
        <dbReference type="EMBL" id="WWT34392.1"/>
    </source>
</evidence>
<reference evidence="1 2" key="1">
    <citation type="submission" date="2024-02" db="EMBL/GenBank/DDBJ databases">
        <title>Complete genome sequence of Pelagibacterium nitratireducens ZH15.</title>
        <authorList>
            <person name="Zhao L.H."/>
        </authorList>
    </citation>
    <scope>NUCLEOTIDE SEQUENCE [LARGE SCALE GENOMIC DNA]</scope>
    <source>
        <strain evidence="1 2">ZH15</strain>
    </source>
</reference>
<dbReference type="EMBL" id="CP146275">
    <property type="protein sequence ID" value="WWT34392.1"/>
    <property type="molecule type" value="Genomic_DNA"/>
</dbReference>
<dbReference type="RefSeq" id="WP_338610286.1">
    <property type="nucleotide sequence ID" value="NZ_CP146275.1"/>
</dbReference>
<gene>
    <name evidence="1" type="ORF">V6617_07970</name>
</gene>
<dbReference type="InterPro" id="IPR019285">
    <property type="entry name" value="DUF2336"/>
</dbReference>
<keyword evidence="2" id="KW-1185">Reference proteome</keyword>
<organism evidence="1 2">
    <name type="scientific">Pelagibacterium nitratireducens</name>
    <dbReference type="NCBI Taxonomy" id="1046114"/>
    <lineage>
        <taxon>Bacteria</taxon>
        <taxon>Pseudomonadati</taxon>
        <taxon>Pseudomonadota</taxon>
        <taxon>Alphaproteobacteria</taxon>
        <taxon>Hyphomicrobiales</taxon>
        <taxon>Devosiaceae</taxon>
        <taxon>Pelagibacterium</taxon>
    </lineage>
</organism>
<sequence length="402" mass="43706">MRMVAYQRYVQLCQSRDSEERGQAAHLAAMAYLAHRGPADEQAALYAALMNFLDDPSVKVRAALAYGLLHSENAPRPIMLSLAQDAPVISRAVVQFSPVLLDADLMGIIRSGDPDMLAVMTARPTLSQRVALALTRLGDPDLCLRVLGRSDIALPEDDLTLLSEKWGEDAKVRGALLKRRDLPGIARLHLVERVRQALLGLRVVKGAIQPRRLERLMRDACDNATTAIGEREAGRGARGYVAAMSEGEKINARLMLHAMVHGHVLFFADALSHLSGTPRAKIFTILDSGSRAALHAVFSRCGFTPAVRNLLARLVGHARQADLADDVAARHCVVSLLIEELIVEHDGVLPAALEESFAYLNEQNIALARSAARGVMPAFAAESPDEIMVPDLRQQRLALPAA</sequence>
<accession>A0ABZ2I3G1</accession>
<evidence type="ECO:0000313" key="2">
    <source>
        <dbReference type="Proteomes" id="UP001369958"/>
    </source>
</evidence>
<name>A0ABZ2I3G1_9HYPH</name>